<sequence>MKGLNLIIGVILFILMINGNSESNSPTKCEICALTGDCNKAYREQPGQYCGSYQKHGFNEVCCCGVHQICGSPEQDQQCECISILFKSLTTIPIVPESENQSVAEFAITFVGGTIRAVFLIFISMGTLSTLYILAEFVAYCTDLSARRANILRAWRNRQVIFNKIVGIIFSICLFCANICMNAGVIIKRNVVL</sequence>
<dbReference type="Proteomes" id="UP000243217">
    <property type="component" value="Unassembled WGS sequence"/>
</dbReference>
<dbReference type="OrthoDB" id="120842at2759"/>
<dbReference type="AlphaFoldDB" id="A0A1W0AAL6"/>
<feature type="transmembrane region" description="Helical" evidence="1">
    <location>
        <begin position="161"/>
        <end position="187"/>
    </location>
</feature>
<keyword evidence="2" id="KW-0732">Signal</keyword>
<evidence type="ECO:0000313" key="4">
    <source>
        <dbReference type="Proteomes" id="UP000243217"/>
    </source>
</evidence>
<dbReference type="EMBL" id="JNBS01000251">
    <property type="protein sequence ID" value="OQS07334.1"/>
    <property type="molecule type" value="Genomic_DNA"/>
</dbReference>
<accession>A0A1W0AAL6</accession>
<keyword evidence="1" id="KW-0812">Transmembrane</keyword>
<organism evidence="3 4">
    <name type="scientific">Thraustotheca clavata</name>
    <dbReference type="NCBI Taxonomy" id="74557"/>
    <lineage>
        <taxon>Eukaryota</taxon>
        <taxon>Sar</taxon>
        <taxon>Stramenopiles</taxon>
        <taxon>Oomycota</taxon>
        <taxon>Saprolegniomycetes</taxon>
        <taxon>Saprolegniales</taxon>
        <taxon>Achlyaceae</taxon>
        <taxon>Thraustotheca</taxon>
    </lineage>
</organism>
<protein>
    <submittedName>
        <fullName evidence="3">Uncharacterized protein</fullName>
    </submittedName>
</protein>
<feature type="signal peptide" evidence="2">
    <location>
        <begin position="1"/>
        <end position="23"/>
    </location>
</feature>
<keyword evidence="1" id="KW-1133">Transmembrane helix</keyword>
<feature type="transmembrane region" description="Helical" evidence="1">
    <location>
        <begin position="117"/>
        <end position="140"/>
    </location>
</feature>
<proteinExistence type="predicted"/>
<evidence type="ECO:0000313" key="3">
    <source>
        <dbReference type="EMBL" id="OQS07334.1"/>
    </source>
</evidence>
<feature type="chain" id="PRO_5012099523" evidence="2">
    <location>
        <begin position="24"/>
        <end position="193"/>
    </location>
</feature>
<reference evidence="3 4" key="1">
    <citation type="journal article" date="2014" name="Genome Biol. Evol.">
        <title>The secreted proteins of Achlya hypogyna and Thraustotheca clavata identify the ancestral oomycete secretome and reveal gene acquisitions by horizontal gene transfer.</title>
        <authorList>
            <person name="Misner I."/>
            <person name="Blouin N."/>
            <person name="Leonard G."/>
            <person name="Richards T.A."/>
            <person name="Lane C.E."/>
        </authorList>
    </citation>
    <scope>NUCLEOTIDE SEQUENCE [LARGE SCALE GENOMIC DNA]</scope>
    <source>
        <strain evidence="3 4">ATCC 34112</strain>
    </source>
</reference>
<keyword evidence="4" id="KW-1185">Reference proteome</keyword>
<evidence type="ECO:0000256" key="1">
    <source>
        <dbReference type="SAM" id="Phobius"/>
    </source>
</evidence>
<keyword evidence="1" id="KW-0472">Membrane</keyword>
<name>A0A1W0AAL6_9STRA</name>
<evidence type="ECO:0000256" key="2">
    <source>
        <dbReference type="SAM" id="SignalP"/>
    </source>
</evidence>
<gene>
    <name evidence="3" type="ORF">THRCLA_00661</name>
</gene>
<comment type="caution">
    <text evidence="3">The sequence shown here is derived from an EMBL/GenBank/DDBJ whole genome shotgun (WGS) entry which is preliminary data.</text>
</comment>